<evidence type="ECO:0000313" key="7">
    <source>
        <dbReference type="EMBL" id="SNV09632.1"/>
    </source>
</evidence>
<feature type="binding site" evidence="3">
    <location>
        <position position="50"/>
    </location>
    <ligand>
        <name>substrate</name>
    </ligand>
</feature>
<dbReference type="PRINTS" id="PR00413">
    <property type="entry name" value="HADHALOGNASE"/>
</dbReference>
<comment type="similarity">
    <text evidence="1">Belongs to the HAD-like hydrolase superfamily. CbbY/CbbZ/Gph/YieH family.</text>
</comment>
<evidence type="ECO:0000256" key="4">
    <source>
        <dbReference type="PIRSR" id="PIRSR610972-3"/>
    </source>
</evidence>
<keyword evidence="4" id="KW-0460">Magnesium</keyword>
<dbReference type="KEGG" id="chg:AXF12_02695"/>
<feature type="binding site" evidence="3">
    <location>
        <position position="23"/>
    </location>
    <ligand>
        <name>substrate</name>
    </ligand>
</feature>
<dbReference type="PANTHER" id="PTHR43481">
    <property type="entry name" value="FRUCTOSE-1-PHOSPHATE PHOSPHATASE"/>
    <property type="match status" value="1"/>
</dbReference>
<evidence type="ECO:0000256" key="2">
    <source>
        <dbReference type="PIRSR" id="PIRSR610972-1"/>
    </source>
</evidence>
<reference evidence="6 8" key="1">
    <citation type="submission" date="2016-02" db="EMBL/GenBank/DDBJ databases">
        <authorList>
            <person name="Holder M.E."/>
            <person name="Ajami N.J."/>
            <person name="Petrosino J.F."/>
        </authorList>
    </citation>
    <scope>NUCLEOTIDE SEQUENCE [LARGE SCALE GENOMIC DNA]</scope>
    <source>
        <strain evidence="6 8">CCUG 32990</strain>
    </source>
</reference>
<dbReference type="InterPro" id="IPR023198">
    <property type="entry name" value="PGP-like_dom2"/>
</dbReference>
<dbReference type="SFLD" id="SFLDS00003">
    <property type="entry name" value="Haloacid_Dehalogenase"/>
    <property type="match status" value="1"/>
</dbReference>
<comment type="cofactor">
    <cofactor evidence="4">
        <name>Mg(2+)</name>
        <dbReference type="ChEBI" id="CHEBI:18420"/>
    </cofactor>
    <text evidence="4">Binds 2 magnesium ions per subunit.</text>
</comment>
<feature type="binding site" evidence="3">
    <location>
        <position position="74"/>
    </location>
    <ligand>
        <name>substrate</name>
    </ligand>
</feature>
<dbReference type="InterPro" id="IPR051806">
    <property type="entry name" value="HAD-like_SPP"/>
</dbReference>
<feature type="site" description="Important for catalytic activity and assists the phosphoryl transfer reaction to Asp8 by balancing charge and orienting the reacting groups" evidence="5">
    <location>
        <position position="143"/>
    </location>
</feature>
<dbReference type="EC" id="5.4.2.6" evidence="7"/>
<dbReference type="Gene3D" id="1.10.150.240">
    <property type="entry name" value="Putative phosphatase, domain 2"/>
    <property type="match status" value="1"/>
</dbReference>
<accession>A0AAX2GZL3</accession>
<gene>
    <name evidence="7" type="primary">pgmB</name>
    <name evidence="6" type="ORF">AXF12_02695</name>
    <name evidence="7" type="ORF">SAMEA44541418_01203</name>
</gene>
<dbReference type="CDD" id="cd02598">
    <property type="entry name" value="HAD_BPGM"/>
    <property type="match status" value="1"/>
</dbReference>
<dbReference type="InterPro" id="IPR006439">
    <property type="entry name" value="HAD-SF_hydro_IA"/>
</dbReference>
<dbReference type="NCBIfam" id="TIGR02009">
    <property type="entry name" value="PGMB-YQAB-SF"/>
    <property type="match status" value="1"/>
</dbReference>
<feature type="binding site" evidence="3">
    <location>
        <position position="143"/>
    </location>
    <ligand>
        <name>substrate</name>
    </ligand>
</feature>
<dbReference type="GO" id="GO:0005975">
    <property type="term" value="P:carbohydrate metabolic process"/>
    <property type="evidence" value="ECO:0007669"/>
    <property type="project" value="InterPro"/>
</dbReference>
<dbReference type="NCBIfam" id="TIGR01990">
    <property type="entry name" value="bPGM"/>
    <property type="match status" value="1"/>
</dbReference>
<dbReference type="RefSeq" id="WP_066428098.1">
    <property type="nucleotide sequence ID" value="NZ_CP014227.1"/>
</dbReference>
<evidence type="ECO:0000256" key="5">
    <source>
        <dbReference type="PIRSR" id="PIRSR610972-4"/>
    </source>
</evidence>
<dbReference type="AlphaFoldDB" id="A0AAX2GZL3"/>
<keyword evidence="7" id="KW-0413">Isomerase</keyword>
<feature type="binding site" evidence="4">
    <location>
        <position position="7"/>
    </location>
    <ligand>
        <name>Mg(2+)</name>
        <dbReference type="ChEBI" id="CHEBI:18420"/>
    </ligand>
</feature>
<keyword evidence="8" id="KW-1185">Reference proteome</keyword>
<dbReference type="NCBIfam" id="TIGR01549">
    <property type="entry name" value="HAD-SF-IA-v1"/>
    <property type="match status" value="1"/>
</dbReference>
<dbReference type="GO" id="GO:0050308">
    <property type="term" value="F:sugar-phosphatase activity"/>
    <property type="evidence" value="ECO:0007669"/>
    <property type="project" value="TreeGrafter"/>
</dbReference>
<dbReference type="NCBIfam" id="TIGR01509">
    <property type="entry name" value="HAD-SF-IA-v3"/>
    <property type="match status" value="1"/>
</dbReference>
<sequence>MEGYIFDLDGVLVDTAKHHYEAWKAIARELGLDLTPAHNEALKGIGREDSLKRILEWAGKDCSPEAFQELALRKNAFFLEQVRHIDASELLPGVKEFLEALKAKGKKIALGSASRNARMVLERTGIVSFFDTIVDGTMVSKAKPNPEVFLKAAEGLELPSSVCCVFEDASAGIQAAKSAGMMAIGIGSKEVLPQADRWLTGFVPLPEELFL</sequence>
<dbReference type="SFLD" id="SFLDG01129">
    <property type="entry name" value="C1.5:_HAD__Beta-PGM__Phosphata"/>
    <property type="match status" value="1"/>
</dbReference>
<dbReference type="EMBL" id="CP014227">
    <property type="protein sequence ID" value="AMD84525.1"/>
    <property type="molecule type" value="Genomic_DNA"/>
</dbReference>
<dbReference type="PANTHER" id="PTHR43481:SF4">
    <property type="entry name" value="GLYCEROL-1-PHOSPHATE PHOSPHOHYDROLASE 1-RELATED"/>
    <property type="match status" value="1"/>
</dbReference>
<dbReference type="InterPro" id="IPR036412">
    <property type="entry name" value="HAD-like_sf"/>
</dbReference>
<evidence type="ECO:0000256" key="1">
    <source>
        <dbReference type="ARBA" id="ARBA00006171"/>
    </source>
</evidence>
<feature type="binding site" evidence="4">
    <location>
        <position position="168"/>
    </location>
    <ligand>
        <name>Mg(2+)</name>
        <dbReference type="ChEBI" id="CHEBI:18420"/>
    </ligand>
</feature>
<evidence type="ECO:0000313" key="8">
    <source>
        <dbReference type="Proteomes" id="UP000065822"/>
    </source>
</evidence>
<name>A0AAX2GZL3_9FLAO</name>
<dbReference type="SUPFAM" id="SSF56784">
    <property type="entry name" value="HAD-like"/>
    <property type="match status" value="1"/>
</dbReference>
<proteinExistence type="inferred from homology"/>
<feature type="binding site" evidence="3">
    <location>
        <begin position="112"/>
        <end position="116"/>
    </location>
    <ligand>
        <name>substrate</name>
    </ligand>
</feature>
<feature type="binding site" evidence="3">
    <location>
        <begin position="7"/>
        <end position="9"/>
    </location>
    <ligand>
        <name>substrate</name>
    </ligand>
</feature>
<reference evidence="7 9" key="2">
    <citation type="submission" date="2017-06" db="EMBL/GenBank/DDBJ databases">
        <authorList>
            <consortium name="Pathogen Informatics"/>
        </authorList>
    </citation>
    <scope>NUCLEOTIDE SEQUENCE [LARGE SCALE GENOMIC DNA]</scope>
    <source>
        <strain evidence="7 9">NCTC12947</strain>
    </source>
</reference>
<feature type="binding site" evidence="4">
    <location>
        <position position="9"/>
    </location>
    <ligand>
        <name>Mg(2+)</name>
        <dbReference type="ChEBI" id="CHEBI:18420"/>
    </ligand>
</feature>
<dbReference type="SFLD" id="SFLDG01135">
    <property type="entry name" value="C1.5.6:_HAD__Beta-PGM__Phospha"/>
    <property type="match status" value="1"/>
</dbReference>
<dbReference type="Pfam" id="PF00702">
    <property type="entry name" value="Hydrolase"/>
    <property type="match status" value="1"/>
</dbReference>
<evidence type="ECO:0000256" key="3">
    <source>
        <dbReference type="PIRSR" id="PIRSR610972-2"/>
    </source>
</evidence>
<feature type="active site" description="Proton donor/acceptor" evidence="2">
    <location>
        <position position="9"/>
    </location>
</feature>
<dbReference type="Proteomes" id="UP000215539">
    <property type="component" value="Chromosome 1"/>
</dbReference>
<feature type="binding site" evidence="4">
    <location>
        <position position="167"/>
    </location>
    <ligand>
        <name>Mg(2+)</name>
        <dbReference type="ChEBI" id="CHEBI:18420"/>
    </ligand>
</feature>
<dbReference type="InterPro" id="IPR010976">
    <property type="entry name" value="B-phosphoglucomutase_hydrolase"/>
</dbReference>
<evidence type="ECO:0000313" key="6">
    <source>
        <dbReference type="EMBL" id="AMD84525.1"/>
    </source>
</evidence>
<keyword evidence="4" id="KW-0479">Metal-binding</keyword>
<dbReference type="InterPro" id="IPR023214">
    <property type="entry name" value="HAD_sf"/>
</dbReference>
<dbReference type="Proteomes" id="UP000065822">
    <property type="component" value="Chromosome"/>
</dbReference>
<dbReference type="GO" id="GO:0000287">
    <property type="term" value="F:magnesium ion binding"/>
    <property type="evidence" value="ECO:0007669"/>
    <property type="project" value="InterPro"/>
</dbReference>
<dbReference type="GO" id="GO:0008801">
    <property type="term" value="F:beta-phosphoglucomutase activity"/>
    <property type="evidence" value="ECO:0007669"/>
    <property type="project" value="UniProtKB-EC"/>
</dbReference>
<feature type="site" description="Important for catalytic activity and assists the phosphoryl transfer reaction to Asp8 by balancing charge and orienting the reacting groups" evidence="5">
    <location>
        <position position="112"/>
    </location>
</feature>
<dbReference type="Gene3D" id="3.40.50.1000">
    <property type="entry name" value="HAD superfamily/HAD-like"/>
    <property type="match status" value="1"/>
</dbReference>
<organism evidence="7 9">
    <name type="scientific">Capnocytophaga haemolytica</name>
    <dbReference type="NCBI Taxonomy" id="45243"/>
    <lineage>
        <taxon>Bacteria</taxon>
        <taxon>Pseudomonadati</taxon>
        <taxon>Bacteroidota</taxon>
        <taxon>Flavobacteriia</taxon>
        <taxon>Flavobacteriales</taxon>
        <taxon>Flavobacteriaceae</taxon>
        <taxon>Capnocytophaga</taxon>
    </lineage>
</organism>
<protein>
    <submittedName>
        <fullName evidence="7">Beta-phosphoglucomutase</fullName>
        <ecNumber evidence="7">5.4.2.6</ecNumber>
    </submittedName>
</protein>
<feature type="binding site" evidence="3">
    <location>
        <begin position="42"/>
        <end position="47"/>
    </location>
    <ligand>
        <name>substrate</name>
    </ligand>
</feature>
<dbReference type="EMBL" id="LT906449">
    <property type="protein sequence ID" value="SNV09632.1"/>
    <property type="molecule type" value="Genomic_DNA"/>
</dbReference>
<evidence type="ECO:0000313" key="9">
    <source>
        <dbReference type="Proteomes" id="UP000215539"/>
    </source>
</evidence>
<dbReference type="InterPro" id="IPR010972">
    <property type="entry name" value="Beta-PGM"/>
</dbReference>
<feature type="active site" description="Nucleophile" evidence="2">
    <location>
        <position position="7"/>
    </location>
</feature>